<dbReference type="HOGENOM" id="CLU_049032_0_0_11"/>
<sequence>MQPSSLIFVVIAGVWAAFLVQHWIRRREHIATARSVDAFSETLRVLKVRDHGPEVDLDGPPRKSYAVSPTKAVRPQVTVKRAETLLSRPLPETDPAHEWEPGESAGPAAYLLIPDRATRGLTFLTGLLGTVVFAVLSLTGVLVAWAPLVPLALALGGFLWVRQAALSARAARVPVGVRARESARPTSVGAPAVEAVGEPAPVPGTARGGVFDVNAGSAGDGAASLPDTVTPMAAPLLDEDDMPLTWDPRPVPRPTYAMKATATWVPVEERAQEPVRPTRSRLTPVIADLDDDIPESFPVARRSAVG</sequence>
<comment type="caution">
    <text evidence="2">The sequence shown here is derived from an EMBL/GenBank/DDBJ whole genome shotgun (WGS) entry which is preliminary data.</text>
</comment>
<dbReference type="EMBL" id="CAIZ01000134">
    <property type="protein sequence ID" value="CCH70657.1"/>
    <property type="molecule type" value="Genomic_DNA"/>
</dbReference>
<name>N0E1B0_9MICO</name>
<dbReference type="OrthoDB" id="3218604at2"/>
<reference evidence="2 3" key="1">
    <citation type="journal article" date="2013" name="ISME J.">
        <title>A metabolic model for members of the genus Tetrasphaera involved in enhanced biological phosphorus removal.</title>
        <authorList>
            <person name="Kristiansen R."/>
            <person name="Nguyen H.T.T."/>
            <person name="Saunders A.M."/>
            <person name="Nielsen J.L."/>
            <person name="Wimmer R."/>
            <person name="Le V.Q."/>
            <person name="McIlroy S.J."/>
            <person name="Petrovski S."/>
            <person name="Seviour R.J."/>
            <person name="Calteau A."/>
            <person name="Nielsen K.L."/>
            <person name="Nielsen P.H."/>
        </authorList>
    </citation>
    <scope>NUCLEOTIDE SEQUENCE [LARGE SCALE GENOMIC DNA]</scope>
    <source>
        <strain evidence="2 3">Lp2</strain>
    </source>
</reference>
<evidence type="ECO:0000313" key="2">
    <source>
        <dbReference type="EMBL" id="CCH70657.1"/>
    </source>
</evidence>
<dbReference type="RefSeq" id="WP_010850500.1">
    <property type="nucleotide sequence ID" value="NZ_HF570956.1"/>
</dbReference>
<proteinExistence type="predicted"/>
<keyword evidence="1" id="KW-1133">Transmembrane helix</keyword>
<gene>
    <name evidence="2" type="ORF">BN10_630011</name>
</gene>
<dbReference type="Proteomes" id="UP000013167">
    <property type="component" value="Unassembled WGS sequence"/>
</dbReference>
<keyword evidence="1" id="KW-0472">Membrane</keyword>
<evidence type="ECO:0000256" key="1">
    <source>
        <dbReference type="SAM" id="Phobius"/>
    </source>
</evidence>
<feature type="transmembrane region" description="Helical" evidence="1">
    <location>
        <begin position="6"/>
        <end position="24"/>
    </location>
</feature>
<dbReference type="AlphaFoldDB" id="N0E1B0"/>
<keyword evidence="1" id="KW-0812">Transmembrane</keyword>
<accession>N0E1B0</accession>
<protein>
    <submittedName>
        <fullName evidence="2">Uncharacterized protein</fullName>
    </submittedName>
</protein>
<evidence type="ECO:0000313" key="3">
    <source>
        <dbReference type="Proteomes" id="UP000013167"/>
    </source>
</evidence>
<dbReference type="STRING" id="1193181.BN10_630011"/>
<dbReference type="eggNOG" id="ENOG503388S">
    <property type="taxonomic scope" value="Bacteria"/>
</dbReference>
<keyword evidence="3" id="KW-1185">Reference proteome</keyword>
<organism evidence="2 3">
    <name type="scientific">Phycicoccus elongatus Lp2</name>
    <dbReference type="NCBI Taxonomy" id="1193181"/>
    <lineage>
        <taxon>Bacteria</taxon>
        <taxon>Bacillati</taxon>
        <taxon>Actinomycetota</taxon>
        <taxon>Actinomycetes</taxon>
        <taxon>Micrococcales</taxon>
        <taxon>Intrasporangiaceae</taxon>
        <taxon>Phycicoccus</taxon>
    </lineage>
</organism>
<feature type="transmembrane region" description="Helical" evidence="1">
    <location>
        <begin position="120"/>
        <end position="138"/>
    </location>
</feature>